<gene>
    <name evidence="5" type="ORF">M0H32_20205</name>
</gene>
<dbReference type="PANTHER" id="PTHR30332:SF17">
    <property type="entry name" value="TYPE IV PILIATION SYSTEM PROTEIN DR_0774-RELATED"/>
    <property type="match status" value="1"/>
</dbReference>
<feature type="chain" id="PRO_5046427712" evidence="2">
    <location>
        <begin position="38"/>
        <end position="500"/>
    </location>
</feature>
<feature type="domain" description="Pilus formation protein N-terminal" evidence="4">
    <location>
        <begin position="55"/>
        <end position="119"/>
    </location>
</feature>
<evidence type="ECO:0000256" key="2">
    <source>
        <dbReference type="SAM" id="SignalP"/>
    </source>
</evidence>
<dbReference type="Proteomes" id="UP001431221">
    <property type="component" value="Unassembled WGS sequence"/>
</dbReference>
<accession>A0ABT0GYI1</accession>
<keyword evidence="2" id="KW-0732">Signal</keyword>
<keyword evidence="6" id="KW-1185">Reference proteome</keyword>
<comment type="similarity">
    <text evidence="1">Belongs to the bacterial secretin family.</text>
</comment>
<evidence type="ECO:0000259" key="4">
    <source>
        <dbReference type="Pfam" id="PF13629"/>
    </source>
</evidence>
<sequence>MTSLSNIRFKRAKSILAGAVLIMGLAHGLCSMPSAQAQVDEVTLFVNGGVSKVIMPPGTTKTVKTNRTFSDLVVGNPEVADIVPLSSQSLYIQGKAPGLTNISIYNDRKTLLGVIEVRVQLNFSDVAQAVRAVAPTAQIRVSNVGNRIRLIGNVNDATELTRVLEVAQQFSDSPVINALSVRGPQQVALEIRVLEASRSIGRDLGVNWVARSDNGDVSTVGSRVQTGVNPETGGLISVLGSGASIAQQGALPFGTLVAKVLETAGLRIDTIIDALEGKGLVRRLAQPNLTTISGEVARFHVGGEVPIQTAVSNAGGVATSTDYRPFGVRLEFVPTVLDNSRINLRVMTEVSDIDGSINVNGNPGFRSRRAEAVIELRDGQSFSMAGLLDNIDQRDINQVPWLGQVPVLGTLFRSTSFQKRETDLVIVATPRLVRPANPSENLASPLDRTRPTDDVEMFALGLLEVDKDMLRKYREGEGLIGPYGHIVDLELEAGYVYSKN</sequence>
<evidence type="ECO:0000259" key="3">
    <source>
        <dbReference type="Pfam" id="PF00263"/>
    </source>
</evidence>
<dbReference type="Pfam" id="PF00263">
    <property type="entry name" value="Secretin"/>
    <property type="match status" value="1"/>
</dbReference>
<protein>
    <submittedName>
        <fullName evidence="5">Type II and III secretion system protein family protein</fullName>
    </submittedName>
</protein>
<organism evidence="5 6">
    <name type="scientific">Roseibium sediminicola</name>
    <dbReference type="NCBI Taxonomy" id="2933272"/>
    <lineage>
        <taxon>Bacteria</taxon>
        <taxon>Pseudomonadati</taxon>
        <taxon>Pseudomonadota</taxon>
        <taxon>Alphaproteobacteria</taxon>
        <taxon>Hyphomicrobiales</taxon>
        <taxon>Stappiaceae</taxon>
        <taxon>Roseibium</taxon>
    </lineage>
</organism>
<evidence type="ECO:0000313" key="6">
    <source>
        <dbReference type="Proteomes" id="UP001431221"/>
    </source>
</evidence>
<reference evidence="5" key="1">
    <citation type="submission" date="2022-04" db="EMBL/GenBank/DDBJ databases">
        <title>Roseibium sp. CAU 1639 isolated from mud.</title>
        <authorList>
            <person name="Kim W."/>
        </authorList>
    </citation>
    <scope>NUCLEOTIDE SEQUENCE</scope>
    <source>
        <strain evidence="5">CAU 1639</strain>
    </source>
</reference>
<proteinExistence type="inferred from homology"/>
<feature type="signal peptide" evidence="2">
    <location>
        <begin position="1"/>
        <end position="37"/>
    </location>
</feature>
<comment type="caution">
    <text evidence="5">The sequence shown here is derived from an EMBL/GenBank/DDBJ whole genome shotgun (WGS) entry which is preliminary data.</text>
</comment>
<dbReference type="InterPro" id="IPR050810">
    <property type="entry name" value="Bact_Secretion_Sys_Channel"/>
</dbReference>
<dbReference type="PANTHER" id="PTHR30332">
    <property type="entry name" value="PROBABLE GENERAL SECRETION PATHWAY PROTEIN D"/>
    <property type="match status" value="1"/>
</dbReference>
<dbReference type="EMBL" id="JALNMJ010000016">
    <property type="protein sequence ID" value="MCK7614497.1"/>
    <property type="molecule type" value="Genomic_DNA"/>
</dbReference>
<dbReference type="InterPro" id="IPR004846">
    <property type="entry name" value="T2SS/T3SS_dom"/>
</dbReference>
<evidence type="ECO:0000313" key="5">
    <source>
        <dbReference type="EMBL" id="MCK7614497.1"/>
    </source>
</evidence>
<evidence type="ECO:0000256" key="1">
    <source>
        <dbReference type="RuleBase" id="RU004003"/>
    </source>
</evidence>
<name>A0ABT0GYI1_9HYPH</name>
<dbReference type="InterPro" id="IPR032789">
    <property type="entry name" value="T2SS-T3SS_pil_N"/>
</dbReference>
<dbReference type="Pfam" id="PF13629">
    <property type="entry name" value="T2SS-T3SS_pil_N"/>
    <property type="match status" value="1"/>
</dbReference>
<dbReference type="PRINTS" id="PR00811">
    <property type="entry name" value="BCTERIALGSPD"/>
</dbReference>
<feature type="domain" description="Type II/III secretion system secretin-like" evidence="3">
    <location>
        <begin position="274"/>
        <end position="434"/>
    </location>
</feature>
<dbReference type="InterPro" id="IPR001775">
    <property type="entry name" value="GspD/PilQ"/>
</dbReference>